<dbReference type="Pfam" id="PF00535">
    <property type="entry name" value="Glycos_transf_2"/>
    <property type="match status" value="1"/>
</dbReference>
<sequence>MTAADPVSLPVTLRIAVLLPCYNEAKAIAQTVQAFATALPTATIYVYDNNSTDSSPEIAAHAGAIVRSVRQQGKGHVVRRMFADVEADIYIMADGDATYDAASAPAMVADMLRDNLDMVVGARKSEIEAAYRRGHRLGNRLLTGLLRYLFGRSFTDILSGYRVFSRRFVKSFPVLSSGFEIETEMSVHALELRMPVAERVTDYAARPTGSVSKLHTYRDGWRILRTIFTLFRVEQPIWFFGWVAGILILAALILASPLLFTYIETGLVPRFPTAILATGLVIVAVLNGMCGLILDTVVRGRREMKRLAYLAFPAPSQASPLEASAICSDVGAAHR</sequence>
<keyword evidence="1" id="KW-0472">Membrane</keyword>
<evidence type="ECO:0000259" key="2">
    <source>
        <dbReference type="Pfam" id="PF00535"/>
    </source>
</evidence>
<dbReference type="GO" id="GO:0016740">
    <property type="term" value="F:transferase activity"/>
    <property type="evidence" value="ECO:0007669"/>
    <property type="project" value="UniProtKB-KW"/>
</dbReference>
<name>A0A840HR15_9SPHN</name>
<dbReference type="InterPro" id="IPR050256">
    <property type="entry name" value="Glycosyltransferase_2"/>
</dbReference>
<keyword evidence="1" id="KW-1133">Transmembrane helix</keyword>
<dbReference type="InterPro" id="IPR029044">
    <property type="entry name" value="Nucleotide-diphossugar_trans"/>
</dbReference>
<keyword evidence="3" id="KW-0808">Transferase</keyword>
<evidence type="ECO:0000256" key="1">
    <source>
        <dbReference type="SAM" id="Phobius"/>
    </source>
</evidence>
<reference evidence="3 4" key="1">
    <citation type="submission" date="2020-08" db="EMBL/GenBank/DDBJ databases">
        <title>Genomic Encyclopedia of Type Strains, Phase IV (KMG-IV): sequencing the most valuable type-strain genomes for metagenomic binning, comparative biology and taxonomic classification.</title>
        <authorList>
            <person name="Goeker M."/>
        </authorList>
    </citation>
    <scope>NUCLEOTIDE SEQUENCE [LARGE SCALE GENOMIC DNA]</scope>
    <source>
        <strain evidence="3 4">DSM 7465</strain>
    </source>
</reference>
<dbReference type="InterPro" id="IPR001173">
    <property type="entry name" value="Glyco_trans_2-like"/>
</dbReference>
<feature type="domain" description="Glycosyltransferase 2-like" evidence="2">
    <location>
        <begin position="17"/>
        <end position="169"/>
    </location>
</feature>
<proteinExistence type="predicted"/>
<dbReference type="SUPFAM" id="SSF53448">
    <property type="entry name" value="Nucleotide-diphospho-sugar transferases"/>
    <property type="match status" value="1"/>
</dbReference>
<keyword evidence="1" id="KW-0812">Transmembrane</keyword>
<feature type="transmembrane region" description="Helical" evidence="1">
    <location>
        <begin position="275"/>
        <end position="298"/>
    </location>
</feature>
<keyword evidence="4" id="KW-1185">Reference proteome</keyword>
<dbReference type="PANTHER" id="PTHR48090">
    <property type="entry name" value="UNDECAPRENYL-PHOSPHATE 4-DEOXY-4-FORMAMIDO-L-ARABINOSE TRANSFERASE-RELATED"/>
    <property type="match status" value="1"/>
</dbReference>
<evidence type="ECO:0000313" key="4">
    <source>
        <dbReference type="Proteomes" id="UP000575068"/>
    </source>
</evidence>
<comment type="caution">
    <text evidence="3">The sequence shown here is derived from an EMBL/GenBank/DDBJ whole genome shotgun (WGS) entry which is preliminary data.</text>
</comment>
<feature type="transmembrane region" description="Helical" evidence="1">
    <location>
        <begin position="237"/>
        <end position="263"/>
    </location>
</feature>
<gene>
    <name evidence="3" type="ORF">HNQ99_000286</name>
</gene>
<dbReference type="EMBL" id="JACHOV010000001">
    <property type="protein sequence ID" value="MBB4640006.1"/>
    <property type="molecule type" value="Genomic_DNA"/>
</dbReference>
<accession>A0A840HR15</accession>
<dbReference type="AlphaFoldDB" id="A0A840HR15"/>
<protein>
    <submittedName>
        <fullName evidence="3">Glycosyltransferase involved in cell wall biosynthesis</fullName>
    </submittedName>
</protein>
<dbReference type="CDD" id="cd04179">
    <property type="entry name" value="DPM_DPG-synthase_like"/>
    <property type="match status" value="1"/>
</dbReference>
<dbReference type="Gene3D" id="3.90.550.10">
    <property type="entry name" value="Spore Coat Polysaccharide Biosynthesis Protein SpsA, Chain A"/>
    <property type="match status" value="1"/>
</dbReference>
<dbReference type="PANTHER" id="PTHR48090:SF7">
    <property type="entry name" value="RFBJ PROTEIN"/>
    <property type="match status" value="1"/>
</dbReference>
<dbReference type="RefSeq" id="WP_184474026.1">
    <property type="nucleotide sequence ID" value="NZ_JACHOV010000001.1"/>
</dbReference>
<organism evidence="3 4">
    <name type="scientific">Rhizorhapis suberifaciens</name>
    <name type="common">corky root of lettuce</name>
    <dbReference type="NCBI Taxonomy" id="13656"/>
    <lineage>
        <taxon>Bacteria</taxon>
        <taxon>Pseudomonadati</taxon>
        <taxon>Pseudomonadota</taxon>
        <taxon>Alphaproteobacteria</taxon>
        <taxon>Sphingomonadales</taxon>
        <taxon>Sphingomonadaceae</taxon>
        <taxon>Rhizorhapis</taxon>
    </lineage>
</organism>
<dbReference type="Proteomes" id="UP000575068">
    <property type="component" value="Unassembled WGS sequence"/>
</dbReference>
<evidence type="ECO:0000313" key="3">
    <source>
        <dbReference type="EMBL" id="MBB4640006.1"/>
    </source>
</evidence>